<comment type="caution">
    <text evidence="5">The sequence shown here is derived from an EMBL/GenBank/DDBJ whole genome shotgun (WGS) entry which is preliminary data.</text>
</comment>
<dbReference type="Gene3D" id="1.25.40.10">
    <property type="entry name" value="Tetratricopeptide repeat domain"/>
    <property type="match status" value="1"/>
</dbReference>
<evidence type="ECO:0000256" key="2">
    <source>
        <dbReference type="ARBA" id="ARBA00023125"/>
    </source>
</evidence>
<dbReference type="PANTHER" id="PTHR44688">
    <property type="entry name" value="DNA-BINDING TRANSCRIPTIONAL ACTIVATOR DEVR_DOSR"/>
    <property type="match status" value="1"/>
</dbReference>
<dbReference type="InterPro" id="IPR000792">
    <property type="entry name" value="Tscrpt_reg_LuxR_C"/>
</dbReference>
<name>A0ABQ4N2P0_9BACL</name>
<organism evidence="5 6">
    <name type="scientific">Paenibacillus cisolokensis</name>
    <dbReference type="NCBI Taxonomy" id="1658519"/>
    <lineage>
        <taxon>Bacteria</taxon>
        <taxon>Bacillati</taxon>
        <taxon>Bacillota</taxon>
        <taxon>Bacilli</taxon>
        <taxon>Bacillales</taxon>
        <taxon>Paenibacillaceae</taxon>
        <taxon>Paenibacillus</taxon>
    </lineage>
</organism>
<evidence type="ECO:0000256" key="1">
    <source>
        <dbReference type="ARBA" id="ARBA00023015"/>
    </source>
</evidence>
<protein>
    <recommendedName>
        <fullName evidence="4">HTH luxR-type domain-containing protein</fullName>
    </recommendedName>
</protein>
<dbReference type="Pfam" id="PF25873">
    <property type="entry name" value="WHD_MalT"/>
    <property type="match status" value="1"/>
</dbReference>
<sequence length="897" mass="102556">MIIATKLHIPRSRSSLVVRSRLTRRLHEGLDRTLTLISAPAGYGKTTLLGEWVMTLENPVAWVSLDQGDNDRTRFWAHTIAALKQAYPSFDQQDVLRHAAEDPSGVSLIAALINGLHRISHTMVLVWDDFHHIEETSILQGVTYLLERLPLHVHLYLASRNSPALPLSRLRAENRLITLEASDLRFVPDETTEFFAMCGGIQLSNEDVATVQKKTEGWAVAMRLAVLSMHEHTDPVSLIRKMAGTERDISDYFFDEVLARQSATMQQFLLYTSILDRMKGELCQAVTGIAESHAYLQQLDKESLFLVALDEWREWYRYHHLFRQFLTAQLKMREPRQWQTLHMTAGKWLEENGYPHEAVDHYLAAADYEHALSLIEEMTPELMTNEWTTLCKWLNAIPDTLLFARPMMLLTKLASQYLSGHVEAATDGYWQAVRRLEEDTDPLPPEEAETLQAGLAFLAAFRTFLDCDFEYAVQFSHEYVEKHPEGDFFIEFGSDENGYHPVWDIYVSDDSLRLAEQVLTSLLSIWSETRNVYFVAHLYIDLGKMQYERNRLVEAEKLMRQAYDIGRLHDNRSLATIAALWLARIAAVQGDEATSKHILRELTQLTSKTANSRLSGKIASFRAMLGRMHREEKPVRQWLRKSRLRFRDEIPVSMIKEYDLLASILAEQGKMEEAAALTERLLQLSIEEGRQSDRIRLLVHKSMILSLQGKISDSMDVLEEALALARPEGYIRTFVDEGASLGQLMDQYIRLRQNQLRRPSHKVPLSYVKRLRRLIPLAEREAGTPHDRTLAALTAREQSVLRLMETGMSNKEIALKLNVSLATVKHILTISTANCNPKSLTSVGTCQNTTIVLTRSFYFVQIISTTLLNLFDLLCRAGLITMGLEEYTIDGVKLCRD</sequence>
<keyword evidence="1" id="KW-0805">Transcription regulation</keyword>
<dbReference type="SUPFAM" id="SSF48452">
    <property type="entry name" value="TPR-like"/>
    <property type="match status" value="1"/>
</dbReference>
<proteinExistence type="predicted"/>
<gene>
    <name evidence="5" type="ORF">PACILC2_10370</name>
</gene>
<dbReference type="InterPro" id="IPR027417">
    <property type="entry name" value="P-loop_NTPase"/>
</dbReference>
<dbReference type="InterPro" id="IPR036388">
    <property type="entry name" value="WH-like_DNA-bd_sf"/>
</dbReference>
<dbReference type="SUPFAM" id="SSF52540">
    <property type="entry name" value="P-loop containing nucleoside triphosphate hydrolases"/>
    <property type="match status" value="1"/>
</dbReference>
<dbReference type="InterPro" id="IPR041617">
    <property type="entry name" value="TPR_MalT"/>
</dbReference>
<evidence type="ECO:0000256" key="3">
    <source>
        <dbReference type="ARBA" id="ARBA00023163"/>
    </source>
</evidence>
<feature type="domain" description="HTH luxR-type" evidence="4">
    <location>
        <begin position="790"/>
        <end position="847"/>
    </location>
</feature>
<evidence type="ECO:0000313" key="5">
    <source>
        <dbReference type="EMBL" id="GIQ62469.1"/>
    </source>
</evidence>
<keyword evidence="2" id="KW-0238">DNA-binding</keyword>
<dbReference type="Pfam" id="PF00196">
    <property type="entry name" value="GerE"/>
    <property type="match status" value="1"/>
</dbReference>
<dbReference type="PRINTS" id="PR00038">
    <property type="entry name" value="HTHLUXR"/>
</dbReference>
<dbReference type="Gene3D" id="1.10.10.10">
    <property type="entry name" value="Winged helix-like DNA-binding domain superfamily/Winged helix DNA-binding domain"/>
    <property type="match status" value="1"/>
</dbReference>
<dbReference type="InterPro" id="IPR016032">
    <property type="entry name" value="Sig_transdc_resp-reg_C-effctor"/>
</dbReference>
<accession>A0ABQ4N2P0</accession>
<dbReference type="SMART" id="SM00421">
    <property type="entry name" value="HTH_LUXR"/>
    <property type="match status" value="1"/>
</dbReference>
<dbReference type="Gene3D" id="3.40.50.300">
    <property type="entry name" value="P-loop containing nucleotide triphosphate hydrolases"/>
    <property type="match status" value="1"/>
</dbReference>
<dbReference type="RefSeq" id="WP_244863226.1">
    <property type="nucleotide sequence ID" value="NZ_BOVJ01000032.1"/>
</dbReference>
<keyword evidence="3" id="KW-0804">Transcription</keyword>
<dbReference type="CDD" id="cd06170">
    <property type="entry name" value="LuxR_C_like"/>
    <property type="match status" value="1"/>
</dbReference>
<keyword evidence="6" id="KW-1185">Reference proteome</keyword>
<evidence type="ECO:0000313" key="6">
    <source>
        <dbReference type="Proteomes" id="UP000680304"/>
    </source>
</evidence>
<dbReference type="InterPro" id="IPR011990">
    <property type="entry name" value="TPR-like_helical_dom_sf"/>
</dbReference>
<dbReference type="PANTHER" id="PTHR44688:SF16">
    <property type="entry name" value="DNA-BINDING TRANSCRIPTIONAL ACTIVATOR DEVR_DOSR"/>
    <property type="match status" value="1"/>
</dbReference>
<dbReference type="Pfam" id="PF17874">
    <property type="entry name" value="TPR_MalT"/>
    <property type="match status" value="1"/>
</dbReference>
<dbReference type="Proteomes" id="UP000680304">
    <property type="component" value="Unassembled WGS sequence"/>
</dbReference>
<reference evidence="5 6" key="1">
    <citation type="submission" date="2021-04" db="EMBL/GenBank/DDBJ databases">
        <title>Draft genome sequence of Paenibacillus cisolokensis, LC2-13A.</title>
        <authorList>
            <person name="Uke A."/>
            <person name="Chhe C."/>
            <person name="Baramee S."/>
            <person name="Kosugi A."/>
        </authorList>
    </citation>
    <scope>NUCLEOTIDE SEQUENCE [LARGE SCALE GENOMIC DNA]</scope>
    <source>
        <strain evidence="5 6">LC2-13A</strain>
    </source>
</reference>
<dbReference type="EMBL" id="BOVJ01000032">
    <property type="protein sequence ID" value="GIQ62469.1"/>
    <property type="molecule type" value="Genomic_DNA"/>
</dbReference>
<dbReference type="SUPFAM" id="SSF46894">
    <property type="entry name" value="C-terminal effector domain of the bipartite response regulators"/>
    <property type="match status" value="1"/>
</dbReference>
<dbReference type="InterPro" id="IPR059106">
    <property type="entry name" value="WHD_MalT"/>
</dbReference>
<evidence type="ECO:0000259" key="4">
    <source>
        <dbReference type="SMART" id="SM00421"/>
    </source>
</evidence>